<dbReference type="PATRIC" id="fig|1423810.4.peg.276"/>
<dbReference type="SMART" id="SM00855">
    <property type="entry name" value="PGAM"/>
    <property type="match status" value="1"/>
</dbReference>
<name>A0A0R2CIS9_9LACO</name>
<dbReference type="PANTHER" id="PTHR48100">
    <property type="entry name" value="BROAD-SPECIFICITY PHOSPHATASE YOR283W-RELATED"/>
    <property type="match status" value="1"/>
</dbReference>
<evidence type="ECO:0000313" key="5">
    <source>
        <dbReference type="Proteomes" id="UP000051789"/>
    </source>
</evidence>
<dbReference type="EMBL" id="AYZK01000001">
    <property type="protein sequence ID" value="KRM87990.1"/>
    <property type="molecule type" value="Genomic_DNA"/>
</dbReference>
<gene>
    <name evidence="4" type="ORF">FD19_GL000273</name>
</gene>
<evidence type="ECO:0000313" key="4">
    <source>
        <dbReference type="EMBL" id="KRM87990.1"/>
    </source>
</evidence>
<dbReference type="CDD" id="cd07067">
    <property type="entry name" value="HP_PGM_like"/>
    <property type="match status" value="1"/>
</dbReference>
<dbReference type="Proteomes" id="UP000051789">
    <property type="component" value="Unassembled WGS sequence"/>
</dbReference>
<evidence type="ECO:0000256" key="1">
    <source>
        <dbReference type="PIRSR" id="PIRSR613078-1"/>
    </source>
</evidence>
<dbReference type="RefSeq" id="WP_054749335.1">
    <property type="nucleotide sequence ID" value="NZ_AYZK01000001.1"/>
</dbReference>
<keyword evidence="5" id="KW-1185">Reference proteome</keyword>
<dbReference type="InterPro" id="IPR050275">
    <property type="entry name" value="PGM_Phosphatase"/>
</dbReference>
<proteinExistence type="predicted"/>
<accession>A0A0R2CIS9</accession>
<dbReference type="OrthoDB" id="9782128at2"/>
<dbReference type="Pfam" id="PF00300">
    <property type="entry name" value="His_Phos_1"/>
    <property type="match status" value="1"/>
</dbReference>
<evidence type="ECO:0000256" key="2">
    <source>
        <dbReference type="PIRSR" id="PIRSR613078-2"/>
    </source>
</evidence>
<reference evidence="4 5" key="1">
    <citation type="journal article" date="2015" name="Genome Announc.">
        <title>Expanding the biotechnology potential of lactobacilli through comparative genomics of 213 strains and associated genera.</title>
        <authorList>
            <person name="Sun Z."/>
            <person name="Harris H.M."/>
            <person name="McCann A."/>
            <person name="Guo C."/>
            <person name="Argimon S."/>
            <person name="Zhang W."/>
            <person name="Yang X."/>
            <person name="Jeffery I.B."/>
            <person name="Cooney J.C."/>
            <person name="Kagawa T.F."/>
            <person name="Liu W."/>
            <person name="Song Y."/>
            <person name="Salvetti E."/>
            <person name="Wrobel A."/>
            <person name="Rasinkangas P."/>
            <person name="Parkhill J."/>
            <person name="Rea M.C."/>
            <person name="O'Sullivan O."/>
            <person name="Ritari J."/>
            <person name="Douillard F.P."/>
            <person name="Paul Ross R."/>
            <person name="Yang R."/>
            <person name="Briner A.E."/>
            <person name="Felis G.E."/>
            <person name="de Vos W.M."/>
            <person name="Barrangou R."/>
            <person name="Klaenhammer T.R."/>
            <person name="Caufield P.W."/>
            <person name="Cui Y."/>
            <person name="Zhang H."/>
            <person name="O'Toole P.W."/>
        </authorList>
    </citation>
    <scope>NUCLEOTIDE SEQUENCE [LARGE SCALE GENOMIC DNA]</scope>
    <source>
        <strain evidence="4 5">DSM 22698</strain>
    </source>
</reference>
<feature type="binding site" evidence="2">
    <location>
        <begin position="8"/>
        <end position="15"/>
    </location>
    <ligand>
        <name>substrate</name>
    </ligand>
</feature>
<dbReference type="GO" id="GO:0005737">
    <property type="term" value="C:cytoplasm"/>
    <property type="evidence" value="ECO:0007669"/>
    <property type="project" value="TreeGrafter"/>
</dbReference>
<dbReference type="PANTHER" id="PTHR48100:SF1">
    <property type="entry name" value="HISTIDINE PHOSPHATASE FAMILY PROTEIN-RELATED"/>
    <property type="match status" value="1"/>
</dbReference>
<feature type="active site" description="Proton donor/acceptor" evidence="1">
    <location>
        <position position="88"/>
    </location>
</feature>
<comment type="caution">
    <text evidence="4">The sequence shown here is derived from an EMBL/GenBank/DDBJ whole genome shotgun (WGS) entry which is preliminary data.</text>
</comment>
<dbReference type="STRING" id="1423810.FD19_GL000273"/>
<protein>
    <submittedName>
        <fullName evidence="4">Phosphoglycerate mutase family protein</fullName>
    </submittedName>
</protein>
<dbReference type="Gene3D" id="3.40.50.1240">
    <property type="entry name" value="Phosphoglycerate mutase-like"/>
    <property type="match status" value="1"/>
</dbReference>
<organism evidence="4 5">
    <name type="scientific">Lacticaseibacillus thailandensis DSM 22698 = JCM 13996</name>
    <dbReference type="NCBI Taxonomy" id="1423810"/>
    <lineage>
        <taxon>Bacteria</taxon>
        <taxon>Bacillati</taxon>
        <taxon>Bacillota</taxon>
        <taxon>Bacilli</taxon>
        <taxon>Lactobacillales</taxon>
        <taxon>Lactobacillaceae</taxon>
        <taxon>Lacticaseibacillus</taxon>
    </lineage>
</organism>
<feature type="active site" description="Tele-phosphohistidine intermediate" evidence="1">
    <location>
        <position position="9"/>
    </location>
</feature>
<dbReference type="InterPro" id="IPR029033">
    <property type="entry name" value="His_PPase_superfam"/>
</dbReference>
<dbReference type="InterPro" id="IPR013078">
    <property type="entry name" value="His_Pase_superF_clade-1"/>
</dbReference>
<feature type="site" description="Transition state stabilizer" evidence="3">
    <location>
        <position position="160"/>
    </location>
</feature>
<dbReference type="SUPFAM" id="SSF53254">
    <property type="entry name" value="Phosphoglycerate mutase-like"/>
    <property type="match status" value="1"/>
</dbReference>
<evidence type="ECO:0000256" key="3">
    <source>
        <dbReference type="PIRSR" id="PIRSR613078-3"/>
    </source>
</evidence>
<dbReference type="AlphaFoldDB" id="A0A0R2CIS9"/>
<dbReference type="GO" id="GO:0016791">
    <property type="term" value="F:phosphatase activity"/>
    <property type="evidence" value="ECO:0007669"/>
    <property type="project" value="TreeGrafter"/>
</dbReference>
<feature type="binding site" evidence="2">
    <location>
        <position position="61"/>
    </location>
    <ligand>
        <name>substrate</name>
    </ligand>
</feature>
<sequence>MTKLYFVRHGKTEWNLEGRYQGAFGDSPLLPESYVQVHALAKYLNDQHIHFDHAYVSPLKRTRTTAIELMTHLDQTDIPLTILPALREFNLGLMEGQSFESVAARFPRELKAFRHAPADYDPSALHGETFDQLLERMTPPIQEIVANDYMGNSNYLFIGHGASLAALIQHLVGTLVADLRKDGGLTNSSLTTVQADGPALPYHMVHWNDTHFLPGKRTATDTI</sequence>